<dbReference type="EMBL" id="JBAWTH010000024">
    <property type="protein sequence ID" value="KAL2286558.1"/>
    <property type="molecule type" value="Genomic_DNA"/>
</dbReference>
<proteinExistence type="predicted"/>
<evidence type="ECO:0000313" key="7">
    <source>
        <dbReference type="Proteomes" id="UP001600888"/>
    </source>
</evidence>
<name>A0ABR4EVV7_9PEZI</name>
<sequence length="1647" mass="184151">MFKWLPRKKKTNSSFGPPSLTPRFLSPGRSEQSALSSTLTSFNSREYAVAANHTANDPLGLNVIHEPDTPRTIDIIFVHGLGGTSKQTWSKNKDPSLFWPKEWLPFEPDISSARILSFGYNAHFAAPGKNILNISDFARELLFGMKFGTDEHSKPLDIGGVSAAKLWWTFEPRYRHMTQYHGSTILEVIILRAEVPDGSISIQVPIIFVVHSMGGLVVKKAFILGQNDAHYKDIVQSVSGIIFLGTPHRGSNLAQVLNRVLQASVFNHSAKEYITELQRNSLTLQDINDQFRNIATDLSIVSFFETRPTTVGPRKMMIVERDSATLGYAGEITKLLDADHHDVCKYISRQDSNYRSVRDVIRFLVGQFKSTVLKKHGPDEDGEIFKLQSLLGTSEAPEDDLEHFTDKRIAGSCTWILSHHAFQPFMDNVALCPQILWLRGPPGAGKSVLSAFIVQYLRSLDLKCQFYFFRHGNQDRTSLSGLLKSLAFQLATQVPGYLRRLTKLTEAGFSAQKAESRVLWQKLFVQSLFGLEYSAPLFWVIDGIDEADSPQALLSLLTGLSKANVPLRLILISRETQLLSTAFHRLATTVPIQKIPLDDSGQDIRLYVEKEIEFIHATPEIKTHIFSTIIEMAAGNFLWVHLVLKEIMMCISEADIERALKELPPELGQLYARMGENVANQIRAGDLNVAKTILAWAICSRRPLTLQELLRALQPEYRPIDLSHTVKQVCGEFVSISAKGNVTMIHNTAREYLTKAPEARLFVSTHEAHYAAFRKCISNLLTTNARIRPDHTKSQPFLLYAATSWAYHLELSSAYRHRDSLVLLSKFLQSASVLSWIECLAVAGELQVLVHASKALTKFLDTRARVDSEESPLTHQLQEKDVLKQWAVDLTKIVWKFGTHLAAYPRSIYVLIPSFCPRDSILRHRFAKRNQNTPGSGLQLSGFSNRSWDDNLATFSVRHDSQPIVIKTLDNHFAVLIADGMVILYHSLTCQESRRFRHEERVLHMDFNEPGDKLVTYGYRTTKVWSVASALEMNCVDNPSGTKALAITFTSNSVSILACFEDRTVRQWSLHNTSGVTNGWENVLGDAQFGGNHHNSPRSASFNQQGTQVALAYRGFPLSVWAVDFPGFVGRCERPGYAGELIWTEVEKVGWNPSTGHVFGTYTDSHFFKWHPTDHDYHELSVPALNIACSRDGNLLVTTSGDGTLRIWNFHHFAMIYQLSCTTPVTDISFDPEGRRLYDLRESYCNVWEPNSLIRYAETDDRASETSSAKGSSGNLSMASEMSSEMLEPITALALNRVTSAYCAGNDGGLVTFSAAGSEQVVELSQGFMTVDHIVWSADGKCLATSDLSGKVTVKVVEGTSVPKARTIFQTSTHDGIQQILLSPSASHLLVYTRQSTQLWSLSTRTVVATVPRPNRFIRWADHTQDDLLLCFGFSDVRIFRWTDLEEVKTLSMNRTLIEDQQTSHGDRPGPFRLDSIDWALGADDIDNSVDKTFLTPDGSILLLQTSQVCDHHRRRKQFMVLRMSALSADNPAQDITASPLPDHIRARIEIPLGFLGSHGVKGVGVLSPSHPEAAVLAFLDKDFWVCTGLLSGDGEVAIKRYFFLPRDWLNIESLELAAVSEDGTFMCPRNGEIGIVTGGLKDEWIA</sequence>
<evidence type="ECO:0000256" key="2">
    <source>
        <dbReference type="PROSITE-ProRule" id="PRU00221"/>
    </source>
</evidence>
<protein>
    <recommendedName>
        <fullName evidence="8">NACHT domain-containing protein</fullName>
    </recommendedName>
</protein>
<keyword evidence="1" id="KW-0677">Repeat</keyword>
<comment type="caution">
    <text evidence="6">The sequence shown here is derived from an EMBL/GenBank/DDBJ whole genome shotgun (WGS) entry which is preliminary data.</text>
</comment>
<dbReference type="Pfam" id="PF24883">
    <property type="entry name" value="NPHP3_N"/>
    <property type="match status" value="1"/>
</dbReference>
<organism evidence="6 7">
    <name type="scientific">Diaporthe vaccinii</name>
    <dbReference type="NCBI Taxonomy" id="105482"/>
    <lineage>
        <taxon>Eukaryota</taxon>
        <taxon>Fungi</taxon>
        <taxon>Dikarya</taxon>
        <taxon>Ascomycota</taxon>
        <taxon>Pezizomycotina</taxon>
        <taxon>Sordariomycetes</taxon>
        <taxon>Sordariomycetidae</taxon>
        <taxon>Diaporthales</taxon>
        <taxon>Diaporthaceae</taxon>
        <taxon>Diaporthe</taxon>
        <taxon>Diaporthe eres species complex</taxon>
    </lineage>
</organism>
<dbReference type="InterPro" id="IPR015943">
    <property type="entry name" value="WD40/YVTN_repeat-like_dom_sf"/>
</dbReference>
<dbReference type="SUPFAM" id="SSF53474">
    <property type="entry name" value="alpha/beta-Hydrolases"/>
    <property type="match status" value="1"/>
</dbReference>
<feature type="region of interest" description="Disordered" evidence="3">
    <location>
        <begin position="1"/>
        <end position="29"/>
    </location>
</feature>
<dbReference type="Gene3D" id="3.40.50.300">
    <property type="entry name" value="P-loop containing nucleotide triphosphate hydrolases"/>
    <property type="match status" value="1"/>
</dbReference>
<dbReference type="PANTHER" id="PTHR10039">
    <property type="entry name" value="AMELOGENIN"/>
    <property type="match status" value="1"/>
</dbReference>
<dbReference type="PROSITE" id="PS50082">
    <property type="entry name" value="WD_REPEATS_2"/>
    <property type="match status" value="1"/>
</dbReference>
<evidence type="ECO:0000259" key="5">
    <source>
        <dbReference type="Pfam" id="PF24883"/>
    </source>
</evidence>
<feature type="domain" description="GPI inositol-deacylase winged helix" evidence="4">
    <location>
        <begin position="688"/>
        <end position="756"/>
    </location>
</feature>
<keyword evidence="7" id="KW-1185">Reference proteome</keyword>
<dbReference type="InterPro" id="IPR054471">
    <property type="entry name" value="GPIID_WHD"/>
</dbReference>
<evidence type="ECO:0000256" key="1">
    <source>
        <dbReference type="ARBA" id="ARBA00022737"/>
    </source>
</evidence>
<evidence type="ECO:0000259" key="4">
    <source>
        <dbReference type="Pfam" id="PF22939"/>
    </source>
</evidence>
<keyword evidence="2" id="KW-0853">WD repeat</keyword>
<feature type="compositionally biased region" description="Basic residues" evidence="3">
    <location>
        <begin position="1"/>
        <end position="11"/>
    </location>
</feature>
<accession>A0ABR4EVV7</accession>
<feature type="domain" description="Nephrocystin 3-like N-terminal" evidence="5">
    <location>
        <begin position="411"/>
        <end position="574"/>
    </location>
</feature>
<dbReference type="InterPro" id="IPR027417">
    <property type="entry name" value="P-loop_NTPase"/>
</dbReference>
<dbReference type="Pfam" id="PF22939">
    <property type="entry name" value="WHD_GPIID"/>
    <property type="match status" value="1"/>
</dbReference>
<dbReference type="PANTHER" id="PTHR10039:SF16">
    <property type="entry name" value="GPI INOSITOL-DEACYLASE"/>
    <property type="match status" value="1"/>
</dbReference>
<feature type="repeat" description="WD" evidence="2">
    <location>
        <begin position="1190"/>
        <end position="1209"/>
    </location>
</feature>
<dbReference type="SUPFAM" id="SSF50978">
    <property type="entry name" value="WD40 repeat-like"/>
    <property type="match status" value="1"/>
</dbReference>
<evidence type="ECO:0008006" key="8">
    <source>
        <dbReference type="Google" id="ProtNLM"/>
    </source>
</evidence>
<dbReference type="InterPro" id="IPR001680">
    <property type="entry name" value="WD40_rpt"/>
</dbReference>
<dbReference type="InterPro" id="IPR056884">
    <property type="entry name" value="NPHP3-like_N"/>
</dbReference>
<dbReference type="Gene3D" id="2.130.10.10">
    <property type="entry name" value="YVTN repeat-like/Quinoprotein amine dehydrogenase"/>
    <property type="match status" value="3"/>
</dbReference>
<gene>
    <name evidence="6" type="ORF">FJTKL_06911</name>
</gene>
<reference evidence="6 7" key="1">
    <citation type="submission" date="2024-03" db="EMBL/GenBank/DDBJ databases">
        <title>A high-quality draft genome sequence of Diaporthe vaccinii, a causative agent of upright dieback and viscid rot disease in cranberry plants.</title>
        <authorList>
            <person name="Sarrasin M."/>
            <person name="Lang B.F."/>
            <person name="Burger G."/>
        </authorList>
    </citation>
    <scope>NUCLEOTIDE SEQUENCE [LARGE SCALE GENOMIC DNA]</scope>
    <source>
        <strain evidence="6 7">IS7</strain>
    </source>
</reference>
<evidence type="ECO:0000313" key="6">
    <source>
        <dbReference type="EMBL" id="KAL2286558.1"/>
    </source>
</evidence>
<dbReference type="InterPro" id="IPR029058">
    <property type="entry name" value="AB_hydrolase_fold"/>
</dbReference>
<evidence type="ECO:0000256" key="3">
    <source>
        <dbReference type="SAM" id="MobiDB-lite"/>
    </source>
</evidence>
<dbReference type="SUPFAM" id="SSF52540">
    <property type="entry name" value="P-loop containing nucleoside triphosphate hydrolases"/>
    <property type="match status" value="1"/>
</dbReference>
<dbReference type="InterPro" id="IPR036322">
    <property type="entry name" value="WD40_repeat_dom_sf"/>
</dbReference>
<dbReference type="SMART" id="SM00320">
    <property type="entry name" value="WD40"/>
    <property type="match status" value="4"/>
</dbReference>
<dbReference type="Proteomes" id="UP001600888">
    <property type="component" value="Unassembled WGS sequence"/>
</dbReference>
<dbReference type="Pfam" id="PF00400">
    <property type="entry name" value="WD40"/>
    <property type="match status" value="1"/>
</dbReference>
<dbReference type="Gene3D" id="3.40.50.1820">
    <property type="entry name" value="alpha/beta hydrolase"/>
    <property type="match status" value="1"/>
</dbReference>